<organism evidence="1 2">
    <name type="scientific">Dreissena polymorpha</name>
    <name type="common">Zebra mussel</name>
    <name type="synonym">Mytilus polymorpha</name>
    <dbReference type="NCBI Taxonomy" id="45954"/>
    <lineage>
        <taxon>Eukaryota</taxon>
        <taxon>Metazoa</taxon>
        <taxon>Spiralia</taxon>
        <taxon>Lophotrochozoa</taxon>
        <taxon>Mollusca</taxon>
        <taxon>Bivalvia</taxon>
        <taxon>Autobranchia</taxon>
        <taxon>Heteroconchia</taxon>
        <taxon>Euheterodonta</taxon>
        <taxon>Imparidentia</taxon>
        <taxon>Neoheterodontei</taxon>
        <taxon>Myida</taxon>
        <taxon>Dreissenoidea</taxon>
        <taxon>Dreissenidae</taxon>
        <taxon>Dreissena</taxon>
    </lineage>
</organism>
<evidence type="ECO:0000313" key="1">
    <source>
        <dbReference type="EMBL" id="KAH3873343.1"/>
    </source>
</evidence>
<keyword evidence="2" id="KW-1185">Reference proteome</keyword>
<evidence type="ECO:0000313" key="2">
    <source>
        <dbReference type="Proteomes" id="UP000828390"/>
    </source>
</evidence>
<accession>A0A9D4RN82</accession>
<dbReference type="AlphaFoldDB" id="A0A9D4RN82"/>
<sequence>MLYVVVFHESIGSLRQVEENKHHIDTKIQREQFNKAVNTLTNIFDNNFIDPFDVTKAPGKLVNYSTGTHATNEVEKSMVNSLSKDQDMFESFVRKRLMRRLMDLNQQKRKLL</sequence>
<reference evidence="1" key="2">
    <citation type="submission" date="2020-11" db="EMBL/GenBank/DDBJ databases">
        <authorList>
            <person name="McCartney M.A."/>
            <person name="Auch B."/>
            <person name="Kono T."/>
            <person name="Mallez S."/>
            <person name="Becker A."/>
            <person name="Gohl D.M."/>
            <person name="Silverstein K.A.T."/>
            <person name="Koren S."/>
            <person name="Bechman K.B."/>
            <person name="Herman A."/>
            <person name="Abrahante J.E."/>
            <person name="Garbe J."/>
        </authorList>
    </citation>
    <scope>NUCLEOTIDE SEQUENCE</scope>
    <source>
        <strain evidence="1">Duluth1</strain>
        <tissue evidence="1">Whole animal</tissue>
    </source>
</reference>
<reference evidence="1" key="1">
    <citation type="journal article" date="2019" name="bioRxiv">
        <title>The Genome of the Zebra Mussel, Dreissena polymorpha: A Resource for Invasive Species Research.</title>
        <authorList>
            <person name="McCartney M.A."/>
            <person name="Auch B."/>
            <person name="Kono T."/>
            <person name="Mallez S."/>
            <person name="Zhang Y."/>
            <person name="Obille A."/>
            <person name="Becker A."/>
            <person name="Abrahante J.E."/>
            <person name="Garbe J."/>
            <person name="Badalamenti J.P."/>
            <person name="Herman A."/>
            <person name="Mangelson H."/>
            <person name="Liachko I."/>
            <person name="Sullivan S."/>
            <person name="Sone E.D."/>
            <person name="Koren S."/>
            <person name="Silverstein K.A.T."/>
            <person name="Beckman K.B."/>
            <person name="Gohl D.M."/>
        </authorList>
    </citation>
    <scope>NUCLEOTIDE SEQUENCE</scope>
    <source>
        <strain evidence="1">Duluth1</strain>
        <tissue evidence="1">Whole animal</tissue>
    </source>
</reference>
<comment type="caution">
    <text evidence="1">The sequence shown here is derived from an EMBL/GenBank/DDBJ whole genome shotgun (WGS) entry which is preliminary data.</text>
</comment>
<dbReference type="Proteomes" id="UP000828390">
    <property type="component" value="Unassembled WGS sequence"/>
</dbReference>
<name>A0A9D4RN82_DREPO</name>
<dbReference type="EMBL" id="JAIWYP010000002">
    <property type="protein sequence ID" value="KAH3873343.1"/>
    <property type="molecule type" value="Genomic_DNA"/>
</dbReference>
<proteinExistence type="predicted"/>
<protein>
    <submittedName>
        <fullName evidence="1">Uncharacterized protein</fullName>
    </submittedName>
</protein>
<gene>
    <name evidence="1" type="ORF">DPMN_036577</name>
</gene>